<reference evidence="2 3" key="2">
    <citation type="submission" date="2024-07" db="EMBL/GenBank/DDBJ databases">
        <authorList>
            <person name="Akdeniz Z."/>
        </authorList>
    </citation>
    <scope>NUCLEOTIDE SEQUENCE [LARGE SCALE GENOMIC DNA]</scope>
</reference>
<evidence type="ECO:0000313" key="2">
    <source>
        <dbReference type="EMBL" id="CAL6007340.1"/>
    </source>
</evidence>
<evidence type="ECO:0000313" key="1">
    <source>
        <dbReference type="EMBL" id="CAI9951765.1"/>
    </source>
</evidence>
<proteinExistence type="predicted"/>
<protein>
    <submittedName>
        <fullName evidence="2">Hypothetical_protein</fullName>
    </submittedName>
</protein>
<gene>
    <name evidence="2" type="ORF">HINF_LOCUS20593</name>
    <name evidence="1" type="ORF">HINF_LOCUS39410</name>
</gene>
<accession>A0AA86Q3W1</accession>
<dbReference type="AlphaFoldDB" id="A0AA86Q3W1"/>
<sequence length="142" mass="16920">MGHIPRQRALYVLTLEAKYIYGKQYIYCYIFNYLQFHTNDNRYKTRQILNICNVECVSKVSRFVLKQFREIHNWRVQPEIPTALHPTSVREQDPGNSENHRALNDRIIPGILFHKLAESHEVQDARPHRIVDRLEQHAPRTS</sequence>
<comment type="caution">
    <text evidence="1">The sequence shown here is derived from an EMBL/GenBank/DDBJ whole genome shotgun (WGS) entry which is preliminary data.</text>
</comment>
<name>A0AA86Q3W1_9EUKA</name>
<dbReference type="EMBL" id="CATOUU010000825">
    <property type="protein sequence ID" value="CAI9951765.1"/>
    <property type="molecule type" value="Genomic_DNA"/>
</dbReference>
<dbReference type="EMBL" id="CAXDID020000055">
    <property type="protein sequence ID" value="CAL6007340.1"/>
    <property type="molecule type" value="Genomic_DNA"/>
</dbReference>
<reference evidence="1" key="1">
    <citation type="submission" date="2023-06" db="EMBL/GenBank/DDBJ databases">
        <authorList>
            <person name="Kurt Z."/>
        </authorList>
    </citation>
    <scope>NUCLEOTIDE SEQUENCE</scope>
</reference>
<organism evidence="1">
    <name type="scientific">Hexamita inflata</name>
    <dbReference type="NCBI Taxonomy" id="28002"/>
    <lineage>
        <taxon>Eukaryota</taxon>
        <taxon>Metamonada</taxon>
        <taxon>Diplomonadida</taxon>
        <taxon>Hexamitidae</taxon>
        <taxon>Hexamitinae</taxon>
        <taxon>Hexamita</taxon>
    </lineage>
</organism>
<dbReference type="Proteomes" id="UP001642409">
    <property type="component" value="Unassembled WGS sequence"/>
</dbReference>
<evidence type="ECO:0000313" key="3">
    <source>
        <dbReference type="Proteomes" id="UP001642409"/>
    </source>
</evidence>
<keyword evidence="3" id="KW-1185">Reference proteome</keyword>